<dbReference type="PANTHER" id="PTHR42887:SF2">
    <property type="entry name" value="OS12G0638800 PROTEIN"/>
    <property type="match status" value="1"/>
</dbReference>
<dbReference type="Proteomes" id="UP000269410">
    <property type="component" value="Unassembled WGS sequence"/>
</dbReference>
<keyword evidence="3" id="KW-0274">FAD</keyword>
<dbReference type="InterPro" id="IPR023166">
    <property type="entry name" value="BaiN-like_dom_sf"/>
</dbReference>
<dbReference type="PANTHER" id="PTHR42887">
    <property type="entry name" value="OS12G0638800 PROTEIN"/>
    <property type="match status" value="1"/>
</dbReference>
<dbReference type="Pfam" id="PF22780">
    <property type="entry name" value="HI0933_like_1st"/>
    <property type="match status" value="1"/>
</dbReference>
<dbReference type="SUPFAM" id="SSF51905">
    <property type="entry name" value="FAD/NAD(P)-binding domain"/>
    <property type="match status" value="1"/>
</dbReference>
<evidence type="ECO:0000313" key="6">
    <source>
        <dbReference type="EMBL" id="RMD77614.1"/>
    </source>
</evidence>
<dbReference type="EMBL" id="RFKV01000017">
    <property type="protein sequence ID" value="RMD77614.1"/>
    <property type="molecule type" value="Genomic_DNA"/>
</dbReference>
<evidence type="ECO:0000259" key="4">
    <source>
        <dbReference type="Pfam" id="PF03486"/>
    </source>
</evidence>
<evidence type="ECO:0000256" key="2">
    <source>
        <dbReference type="ARBA" id="ARBA00022630"/>
    </source>
</evidence>
<dbReference type="AlphaFoldDB" id="A0A3M0Z1H1"/>
<dbReference type="InterPro" id="IPR004792">
    <property type="entry name" value="BaiN-like"/>
</dbReference>
<evidence type="ECO:0000256" key="1">
    <source>
        <dbReference type="ARBA" id="ARBA00001974"/>
    </source>
</evidence>
<comment type="caution">
    <text evidence="6">The sequence shown here is derived from an EMBL/GenBank/DDBJ whole genome shotgun (WGS) entry which is preliminary data.</text>
</comment>
<evidence type="ECO:0000259" key="5">
    <source>
        <dbReference type="Pfam" id="PF22780"/>
    </source>
</evidence>
<dbReference type="SUPFAM" id="SSF160996">
    <property type="entry name" value="HI0933 insert domain-like"/>
    <property type="match status" value="1"/>
</dbReference>
<feature type="domain" description="RsdA/BaiN/AoA(So)-like Rossmann fold-like" evidence="4">
    <location>
        <begin position="5"/>
        <end position="422"/>
    </location>
</feature>
<dbReference type="InterPro" id="IPR055178">
    <property type="entry name" value="RsdA/BaiN/AoA(So)-like_dom"/>
</dbReference>
<dbReference type="Gene3D" id="1.10.8.260">
    <property type="entry name" value="HI0933 insert domain-like"/>
    <property type="match status" value="1"/>
</dbReference>
<dbReference type="Gene3D" id="3.50.50.60">
    <property type="entry name" value="FAD/NAD(P)-binding domain"/>
    <property type="match status" value="1"/>
</dbReference>
<gene>
    <name evidence="6" type="ORF">D6810_00505</name>
</gene>
<keyword evidence="2" id="KW-0285">Flavoprotein</keyword>
<comment type="cofactor">
    <cofactor evidence="1">
        <name>FAD</name>
        <dbReference type="ChEBI" id="CHEBI:57692"/>
    </cofactor>
</comment>
<reference evidence="6 7" key="1">
    <citation type="submission" date="2018-10" db="EMBL/GenBank/DDBJ databases">
        <title>Thermophilic Lithotrophy and Phototrophy in an Intertidal, Iron-rich, Geothermal Spring.</title>
        <authorList>
            <person name="Ward L.M."/>
            <person name="Idei A."/>
            <person name="Nakagawa M."/>
            <person name="Ueno Y."/>
            <person name="Fischer W."/>
            <person name="Mcglynn S.E."/>
        </authorList>
    </citation>
    <scope>NUCLEOTIDE SEQUENCE [LARGE SCALE GENOMIC DNA]</scope>
    <source>
        <strain evidence="6">J137</strain>
    </source>
</reference>
<evidence type="ECO:0000313" key="7">
    <source>
        <dbReference type="Proteomes" id="UP000269410"/>
    </source>
</evidence>
<dbReference type="Pfam" id="PF03486">
    <property type="entry name" value="HI0933_like"/>
    <property type="match status" value="1"/>
</dbReference>
<dbReference type="Gene3D" id="2.40.30.10">
    <property type="entry name" value="Translation factors"/>
    <property type="match status" value="1"/>
</dbReference>
<dbReference type="InterPro" id="IPR036188">
    <property type="entry name" value="FAD/NAD-bd_sf"/>
</dbReference>
<feature type="domain" description="RsdA/BaiN/AoA(So)-like insert" evidence="5">
    <location>
        <begin position="206"/>
        <end position="369"/>
    </location>
</feature>
<name>A0A3M0Z1H1_9BACT</name>
<organism evidence="6 7">
    <name type="scientific">Candidatus Dojkabacteria bacterium</name>
    <dbReference type="NCBI Taxonomy" id="2099670"/>
    <lineage>
        <taxon>Bacteria</taxon>
        <taxon>Candidatus Dojkabacteria</taxon>
    </lineage>
</organism>
<sequence>MNKFDLIIVGGGAAGMMASISFKRKYKNRSVALIDRTFALGRKILVCGAGRCNITNINLSEDTTKYYYGAPKFFIQSIFDQFGFEDIKNFFIDLGIPLYVERKTDIGKMFPITDQAKSVTALLEDEIQRLGVEIFLNTEVIRIKKESNLFILDTKNIGQNNKNCEIKFGSEFLILSAGGKTYPALGSNGSGYNLAMSLGHRLIKPVPSAVPLESKNTLSQQLQGLKFEMTVTSIIEDKKVKTRTDDVMFTQYGFSGPAILNISREISIHINRKGGKDVKVMLNFLPNYTFNEALKLLETRWNKRPEQTLEKSLYGLFPNKFSEVFLKCIDFKPYISVNKLSENDKITLAKYLTEFIVSITGTRGWNEAEFTAGGIDTSELKPFTLESKIVDKLYFCGEILDVDGDVGGFNLSWAWASGFVAGLLN</sequence>
<proteinExistence type="predicted"/>
<accession>A0A3M0Z1H1</accession>
<protein>
    <submittedName>
        <fullName evidence="6">NAD(P)/FAD-dependent oxidoreductase</fullName>
    </submittedName>
</protein>
<evidence type="ECO:0000256" key="3">
    <source>
        <dbReference type="ARBA" id="ARBA00022827"/>
    </source>
</evidence>
<dbReference type="InterPro" id="IPR057661">
    <property type="entry name" value="RsdA/BaiN/AoA(So)_Rossmann"/>
</dbReference>
<dbReference type="NCBIfam" id="TIGR00275">
    <property type="entry name" value="aminoacetone oxidase family FAD-binding enzyme"/>
    <property type="match status" value="1"/>
</dbReference>